<evidence type="ECO:0000259" key="4">
    <source>
        <dbReference type="Pfam" id="PF13377"/>
    </source>
</evidence>
<dbReference type="PANTHER" id="PTHR30146">
    <property type="entry name" value="LACI-RELATED TRANSCRIPTIONAL REPRESSOR"/>
    <property type="match status" value="1"/>
</dbReference>
<evidence type="ECO:0000256" key="2">
    <source>
        <dbReference type="ARBA" id="ARBA00023125"/>
    </source>
</evidence>
<evidence type="ECO:0000313" key="6">
    <source>
        <dbReference type="Proteomes" id="UP001072034"/>
    </source>
</evidence>
<keyword evidence="6" id="KW-1185">Reference proteome</keyword>
<dbReference type="InterPro" id="IPR046335">
    <property type="entry name" value="LacI/GalR-like_sensor"/>
</dbReference>
<keyword evidence="2" id="KW-0238">DNA-binding</keyword>
<dbReference type="PANTHER" id="PTHR30146:SF109">
    <property type="entry name" value="HTH-TYPE TRANSCRIPTIONAL REGULATOR GALS"/>
    <property type="match status" value="1"/>
</dbReference>
<evidence type="ECO:0000313" key="5">
    <source>
        <dbReference type="EMBL" id="MCZ0856868.1"/>
    </source>
</evidence>
<evidence type="ECO:0000256" key="1">
    <source>
        <dbReference type="ARBA" id="ARBA00023015"/>
    </source>
</evidence>
<dbReference type="Gene3D" id="3.40.50.2300">
    <property type="match status" value="1"/>
</dbReference>
<comment type="caution">
    <text evidence="5">The sequence shown here is derived from an EMBL/GenBank/DDBJ whole genome shotgun (WGS) entry which is preliminary data.</text>
</comment>
<protein>
    <submittedName>
        <fullName evidence="5">Substrate-binding domain-containing protein</fullName>
    </submittedName>
</protein>
<organism evidence="5 6">
    <name type="scientific">Actinomyces israelii</name>
    <dbReference type="NCBI Taxonomy" id="1659"/>
    <lineage>
        <taxon>Bacteria</taxon>
        <taxon>Bacillati</taxon>
        <taxon>Actinomycetota</taxon>
        <taxon>Actinomycetes</taxon>
        <taxon>Actinomycetales</taxon>
        <taxon>Actinomycetaceae</taxon>
        <taxon>Actinomyces</taxon>
    </lineage>
</organism>
<accession>A0ABT4I553</accession>
<feature type="domain" description="Transcriptional regulator LacI/GalR-like sensor" evidence="4">
    <location>
        <begin position="13"/>
        <end position="97"/>
    </location>
</feature>
<dbReference type="Pfam" id="PF13377">
    <property type="entry name" value="Peripla_BP_3"/>
    <property type="match status" value="1"/>
</dbReference>
<keyword evidence="3" id="KW-0804">Transcription</keyword>
<dbReference type="RefSeq" id="WP_268916617.1">
    <property type="nucleotide sequence ID" value="NZ_JAPTMY010000003.1"/>
</dbReference>
<gene>
    <name evidence="5" type="ORF">OHJ16_02215</name>
</gene>
<reference evidence="5" key="1">
    <citation type="submission" date="2022-10" db="EMBL/GenBank/DDBJ databases">
        <title>Genome sequence of Actinomyces israelii ATCC 10048.</title>
        <authorList>
            <person name="Watt R.M."/>
            <person name="Tong W.M."/>
        </authorList>
    </citation>
    <scope>NUCLEOTIDE SEQUENCE</scope>
    <source>
        <strain evidence="5">ATCC 10048</strain>
    </source>
</reference>
<proteinExistence type="predicted"/>
<name>A0ABT4I553_9ACTO</name>
<sequence>MRRDHPRPLTPGGLTPLTDAAALLLRALPGVGIRVPQDVAVCGFDDIPWAWLLSPSLTTVAQPAREPVGLAVEEASDLPREVGDIVLPVRLVVRESTARAPER</sequence>
<keyword evidence="1" id="KW-0805">Transcription regulation</keyword>
<dbReference type="Proteomes" id="UP001072034">
    <property type="component" value="Unassembled WGS sequence"/>
</dbReference>
<dbReference type="InterPro" id="IPR028082">
    <property type="entry name" value="Peripla_BP_I"/>
</dbReference>
<dbReference type="EMBL" id="JAPTMY010000003">
    <property type="protein sequence ID" value="MCZ0856868.1"/>
    <property type="molecule type" value="Genomic_DNA"/>
</dbReference>
<dbReference type="SUPFAM" id="SSF53822">
    <property type="entry name" value="Periplasmic binding protein-like I"/>
    <property type="match status" value="1"/>
</dbReference>
<evidence type="ECO:0000256" key="3">
    <source>
        <dbReference type="ARBA" id="ARBA00023163"/>
    </source>
</evidence>